<dbReference type="PATRIC" id="fig|1227456.3.peg.1002"/>
<gene>
    <name evidence="2" type="ORF">C450_04888</name>
</gene>
<evidence type="ECO:0000256" key="1">
    <source>
        <dbReference type="SAM" id="MobiDB-lite"/>
    </source>
</evidence>
<evidence type="ECO:0000313" key="2">
    <source>
        <dbReference type="EMBL" id="EMA54772.1"/>
    </source>
</evidence>
<accession>M0N9Y3</accession>
<name>M0N9Y3_9EURY</name>
<dbReference type="Pfam" id="PF19952">
    <property type="entry name" value="DUF6414"/>
    <property type="match status" value="1"/>
</dbReference>
<feature type="region of interest" description="Disordered" evidence="1">
    <location>
        <begin position="165"/>
        <end position="199"/>
    </location>
</feature>
<evidence type="ECO:0000313" key="3">
    <source>
        <dbReference type="Proteomes" id="UP000011625"/>
    </source>
</evidence>
<organism evidence="2 3">
    <name type="scientific">Halococcus salifodinae DSM 8989</name>
    <dbReference type="NCBI Taxonomy" id="1227456"/>
    <lineage>
        <taxon>Archaea</taxon>
        <taxon>Methanobacteriati</taxon>
        <taxon>Methanobacteriota</taxon>
        <taxon>Stenosarchaea group</taxon>
        <taxon>Halobacteria</taxon>
        <taxon>Halobacteriales</taxon>
        <taxon>Halococcaceae</taxon>
        <taxon>Halococcus</taxon>
    </lineage>
</organism>
<keyword evidence="3" id="KW-1185">Reference proteome</keyword>
<dbReference type="Proteomes" id="UP000011625">
    <property type="component" value="Unassembled WGS sequence"/>
</dbReference>
<comment type="caution">
    <text evidence="2">The sequence shown here is derived from an EMBL/GenBank/DDBJ whole genome shotgun (WGS) entry which is preliminary data.</text>
</comment>
<dbReference type="AlphaFoldDB" id="M0N9Y3"/>
<dbReference type="InterPro" id="IPR045633">
    <property type="entry name" value="DUF6414"/>
</dbReference>
<feature type="compositionally biased region" description="Basic and acidic residues" evidence="1">
    <location>
        <begin position="186"/>
        <end position="197"/>
    </location>
</feature>
<dbReference type="EMBL" id="AOME01000024">
    <property type="protein sequence ID" value="EMA54772.1"/>
    <property type="molecule type" value="Genomic_DNA"/>
</dbReference>
<proteinExistence type="predicted"/>
<sequence length="376" mass="40853">MAHAGVLLSMFGSSGDDLAVRDYVYLDPGTLDSWYASLHGWIPESRQQGNETNVDGQASAGAKGEAALPLLEWLGKLGLEGNLGGSVSAQRMTETTDRVIDQGLHTQLRNDLDEKGLIKSVDDDLEAGDVVEVTGTGMTDPLYRQLFAIKRLVAIQELEEISQRLETLEDDQGGDEGRPDLGGGREGVEDPRDRMQQEDPMGMMGGDDPFGLQGENSFADMLGVGQNPGLDRVGTSASDVISEDLDEALNVIYGENTCLLLDLDQDKTKGADGTFTQCGMLLADNHIQTEPNEFLAVKEYTALGRVVEISEDGEWDYAEVLRVADTVMSRDEMEEFRSDFEDSIDGANSSEGLNIDADLFSSDEPLIAIKPVAVYW</sequence>
<reference evidence="2 3" key="1">
    <citation type="journal article" date="2014" name="PLoS Genet.">
        <title>Phylogenetically driven sequencing of extremely halophilic archaea reveals strategies for static and dynamic osmo-response.</title>
        <authorList>
            <person name="Becker E.A."/>
            <person name="Seitzer P.M."/>
            <person name="Tritt A."/>
            <person name="Larsen D."/>
            <person name="Krusor M."/>
            <person name="Yao A.I."/>
            <person name="Wu D."/>
            <person name="Madern D."/>
            <person name="Eisen J.A."/>
            <person name="Darling A.E."/>
            <person name="Facciotti M.T."/>
        </authorList>
    </citation>
    <scope>NUCLEOTIDE SEQUENCE [LARGE SCALE GENOMIC DNA]</scope>
    <source>
        <strain evidence="2 3">DSM 8989</strain>
    </source>
</reference>
<protein>
    <submittedName>
        <fullName evidence="2">Uncharacterized protein</fullName>
    </submittedName>
</protein>